<feature type="transmembrane region" description="Helical" evidence="1">
    <location>
        <begin position="6"/>
        <end position="24"/>
    </location>
</feature>
<sequence>MSKEKIAGLLVLAIVIAVLCYYLIGGESTKDVIYQAKEDFENENLDRCFDYLSPKYFKDHKYTPDQLKARAKELFDLVDNIEVQIISLDIKEEGTTGWAKIGMKIFANYGNQKVIILGQPLKAFQGELFFEKEKNKWKIVRSEAFPI</sequence>
<keyword evidence="1" id="KW-0812">Transmembrane</keyword>
<evidence type="ECO:0000256" key="1">
    <source>
        <dbReference type="SAM" id="Phobius"/>
    </source>
</evidence>
<proteinExistence type="predicted"/>
<name>A0A1F5VM59_9BACT</name>
<keyword evidence="1" id="KW-0472">Membrane</keyword>
<dbReference type="Proteomes" id="UP000178943">
    <property type="component" value="Unassembled WGS sequence"/>
</dbReference>
<dbReference type="AlphaFoldDB" id="A0A1F5VM59"/>
<evidence type="ECO:0000313" key="2">
    <source>
        <dbReference type="EMBL" id="OGF64515.1"/>
    </source>
</evidence>
<dbReference type="EMBL" id="MFGW01000136">
    <property type="protein sequence ID" value="OGF64515.1"/>
    <property type="molecule type" value="Genomic_DNA"/>
</dbReference>
<gene>
    <name evidence="2" type="ORF">A2Y62_06685</name>
</gene>
<keyword evidence="1" id="KW-1133">Transmembrane helix</keyword>
<evidence type="ECO:0000313" key="3">
    <source>
        <dbReference type="Proteomes" id="UP000178943"/>
    </source>
</evidence>
<protein>
    <recommendedName>
        <fullName evidence="4">SnoaL-like domain-containing protein</fullName>
    </recommendedName>
</protein>
<comment type="caution">
    <text evidence="2">The sequence shown here is derived from an EMBL/GenBank/DDBJ whole genome shotgun (WGS) entry which is preliminary data.</text>
</comment>
<evidence type="ECO:0008006" key="4">
    <source>
        <dbReference type="Google" id="ProtNLM"/>
    </source>
</evidence>
<dbReference type="STRING" id="1817863.A2Y62_06685"/>
<reference evidence="2 3" key="1">
    <citation type="journal article" date="2016" name="Nat. Commun.">
        <title>Thousands of microbial genomes shed light on interconnected biogeochemical processes in an aquifer system.</title>
        <authorList>
            <person name="Anantharaman K."/>
            <person name="Brown C.T."/>
            <person name="Hug L.A."/>
            <person name="Sharon I."/>
            <person name="Castelle C.J."/>
            <person name="Probst A.J."/>
            <person name="Thomas B.C."/>
            <person name="Singh A."/>
            <person name="Wilkins M.J."/>
            <person name="Karaoz U."/>
            <person name="Brodie E.L."/>
            <person name="Williams K.H."/>
            <person name="Hubbard S.S."/>
            <person name="Banfield J.F."/>
        </authorList>
    </citation>
    <scope>NUCLEOTIDE SEQUENCE [LARGE SCALE GENOMIC DNA]</scope>
</reference>
<organism evidence="2 3">
    <name type="scientific">Candidatus Fischerbacteria bacterium RBG_13_37_8</name>
    <dbReference type="NCBI Taxonomy" id="1817863"/>
    <lineage>
        <taxon>Bacteria</taxon>
        <taxon>Candidatus Fischeribacteriota</taxon>
    </lineage>
</organism>
<accession>A0A1F5VM59</accession>